<evidence type="ECO:0000313" key="10">
    <source>
        <dbReference type="Proteomes" id="UP000610124"/>
    </source>
</evidence>
<keyword evidence="4" id="KW-0238">DNA-binding</keyword>
<evidence type="ECO:0000256" key="2">
    <source>
        <dbReference type="ARBA" id="ARBA00023015"/>
    </source>
</evidence>
<dbReference type="PANTHER" id="PTHR43133">
    <property type="entry name" value="RNA POLYMERASE ECF-TYPE SIGMA FACTO"/>
    <property type="match status" value="1"/>
</dbReference>
<feature type="domain" description="RNA polymerase sigma-70 region 2" evidence="7">
    <location>
        <begin position="39"/>
        <end position="107"/>
    </location>
</feature>
<dbReference type="GO" id="GO:0006352">
    <property type="term" value="P:DNA-templated transcription initiation"/>
    <property type="evidence" value="ECO:0007669"/>
    <property type="project" value="InterPro"/>
</dbReference>
<keyword evidence="2" id="KW-0805">Transcription regulation</keyword>
<dbReference type="SUPFAM" id="SSF88659">
    <property type="entry name" value="Sigma3 and sigma4 domains of RNA polymerase sigma factors"/>
    <property type="match status" value="1"/>
</dbReference>
<feature type="region of interest" description="Disordered" evidence="6">
    <location>
        <begin position="1"/>
        <end position="34"/>
    </location>
</feature>
<evidence type="ECO:0000259" key="7">
    <source>
        <dbReference type="Pfam" id="PF04542"/>
    </source>
</evidence>
<organism evidence="9 10">
    <name type="scientific">Kitasatospora aureofaciens</name>
    <name type="common">Streptomyces aureofaciens</name>
    <dbReference type="NCBI Taxonomy" id="1894"/>
    <lineage>
        <taxon>Bacteria</taxon>
        <taxon>Bacillati</taxon>
        <taxon>Actinomycetota</taxon>
        <taxon>Actinomycetes</taxon>
        <taxon>Kitasatosporales</taxon>
        <taxon>Streptomycetaceae</taxon>
        <taxon>Kitasatospora</taxon>
    </lineage>
</organism>
<dbReference type="NCBIfam" id="TIGR02937">
    <property type="entry name" value="sigma70-ECF"/>
    <property type="match status" value="1"/>
</dbReference>
<dbReference type="GO" id="GO:0003677">
    <property type="term" value="F:DNA binding"/>
    <property type="evidence" value="ECO:0007669"/>
    <property type="project" value="UniProtKB-KW"/>
</dbReference>
<dbReference type="EMBL" id="BMUB01000005">
    <property type="protein sequence ID" value="GGU74000.1"/>
    <property type="molecule type" value="Genomic_DNA"/>
</dbReference>
<dbReference type="InterPro" id="IPR013324">
    <property type="entry name" value="RNA_pol_sigma_r3/r4-like"/>
</dbReference>
<dbReference type="AlphaFoldDB" id="A0A8H9LMH2"/>
<evidence type="ECO:0000256" key="6">
    <source>
        <dbReference type="SAM" id="MobiDB-lite"/>
    </source>
</evidence>
<dbReference type="InterPro" id="IPR039425">
    <property type="entry name" value="RNA_pol_sigma-70-like"/>
</dbReference>
<accession>A0A8H9LMH2</accession>
<sequence>MPISGENGMAECSGRSAGERRKDFGPEPTEAQSTDFNRMFTALLPRLQQAAAMLTGSPLAAGDIVHDAYVRIARRPERFLSHPQPYAYVFTTMTNILRDQWRRERRRVALPEVPELAEAVERGRAALDPPHGGTAELQARWEVVRLLGFLTVKQARAVVLVDLDGYSVDEAAELLGLHRSTLAVTRRRAHGRLRAVLERERRHDP</sequence>
<feature type="domain" description="RNA polymerase sigma factor 70 region 4 type 2" evidence="8">
    <location>
        <begin position="142"/>
        <end position="189"/>
    </location>
</feature>
<dbReference type="InterPro" id="IPR014284">
    <property type="entry name" value="RNA_pol_sigma-70_dom"/>
</dbReference>
<dbReference type="SUPFAM" id="SSF88946">
    <property type="entry name" value="Sigma2 domain of RNA polymerase sigma factors"/>
    <property type="match status" value="1"/>
</dbReference>
<evidence type="ECO:0000256" key="4">
    <source>
        <dbReference type="ARBA" id="ARBA00023125"/>
    </source>
</evidence>
<dbReference type="Gene3D" id="1.10.10.10">
    <property type="entry name" value="Winged helix-like DNA-binding domain superfamily/Winged helix DNA-binding domain"/>
    <property type="match status" value="1"/>
</dbReference>
<comment type="similarity">
    <text evidence="1">Belongs to the sigma-70 factor family. ECF subfamily.</text>
</comment>
<dbReference type="InterPro" id="IPR007627">
    <property type="entry name" value="RNA_pol_sigma70_r2"/>
</dbReference>
<reference evidence="9" key="2">
    <citation type="submission" date="2020-09" db="EMBL/GenBank/DDBJ databases">
        <authorList>
            <person name="Sun Q."/>
            <person name="Ohkuma M."/>
        </authorList>
    </citation>
    <scope>NUCLEOTIDE SEQUENCE</scope>
    <source>
        <strain evidence="9">JCM 4434</strain>
    </source>
</reference>
<evidence type="ECO:0000256" key="5">
    <source>
        <dbReference type="ARBA" id="ARBA00023163"/>
    </source>
</evidence>
<dbReference type="InterPro" id="IPR013325">
    <property type="entry name" value="RNA_pol_sigma_r2"/>
</dbReference>
<dbReference type="Pfam" id="PF04542">
    <property type="entry name" value="Sigma70_r2"/>
    <property type="match status" value="1"/>
</dbReference>
<evidence type="ECO:0000313" key="9">
    <source>
        <dbReference type="EMBL" id="GGU74000.1"/>
    </source>
</evidence>
<evidence type="ECO:0000259" key="8">
    <source>
        <dbReference type="Pfam" id="PF08281"/>
    </source>
</evidence>
<proteinExistence type="inferred from homology"/>
<dbReference type="InterPro" id="IPR013249">
    <property type="entry name" value="RNA_pol_sigma70_r4_t2"/>
</dbReference>
<name>A0A8H9LMH2_KITAU</name>
<dbReference type="Pfam" id="PF08281">
    <property type="entry name" value="Sigma70_r4_2"/>
    <property type="match status" value="1"/>
</dbReference>
<dbReference type="GO" id="GO:0016987">
    <property type="term" value="F:sigma factor activity"/>
    <property type="evidence" value="ECO:0007669"/>
    <property type="project" value="UniProtKB-KW"/>
</dbReference>
<protein>
    <recommendedName>
        <fullName evidence="11">RNA polymerase sigma factor</fullName>
    </recommendedName>
</protein>
<dbReference type="Gene3D" id="1.10.1740.10">
    <property type="match status" value="1"/>
</dbReference>
<dbReference type="PANTHER" id="PTHR43133:SF8">
    <property type="entry name" value="RNA POLYMERASE SIGMA FACTOR HI_1459-RELATED"/>
    <property type="match status" value="1"/>
</dbReference>
<keyword evidence="3" id="KW-0731">Sigma factor</keyword>
<evidence type="ECO:0000256" key="3">
    <source>
        <dbReference type="ARBA" id="ARBA00023082"/>
    </source>
</evidence>
<evidence type="ECO:0008006" key="11">
    <source>
        <dbReference type="Google" id="ProtNLM"/>
    </source>
</evidence>
<dbReference type="InterPro" id="IPR036388">
    <property type="entry name" value="WH-like_DNA-bd_sf"/>
</dbReference>
<dbReference type="Proteomes" id="UP000610124">
    <property type="component" value="Unassembled WGS sequence"/>
</dbReference>
<gene>
    <name evidence="9" type="ORF">GCM10010502_27220</name>
</gene>
<keyword evidence="5" id="KW-0804">Transcription</keyword>
<comment type="caution">
    <text evidence="9">The sequence shown here is derived from an EMBL/GenBank/DDBJ whole genome shotgun (WGS) entry which is preliminary data.</text>
</comment>
<reference evidence="9" key="1">
    <citation type="journal article" date="2014" name="Int. J. Syst. Evol. Microbiol.">
        <title>Complete genome sequence of Corynebacterium casei LMG S-19264T (=DSM 44701T), isolated from a smear-ripened cheese.</title>
        <authorList>
            <consortium name="US DOE Joint Genome Institute (JGI-PGF)"/>
            <person name="Walter F."/>
            <person name="Albersmeier A."/>
            <person name="Kalinowski J."/>
            <person name="Ruckert C."/>
        </authorList>
    </citation>
    <scope>NUCLEOTIDE SEQUENCE</scope>
    <source>
        <strain evidence="9">JCM 4434</strain>
    </source>
</reference>
<evidence type="ECO:0000256" key="1">
    <source>
        <dbReference type="ARBA" id="ARBA00010641"/>
    </source>
</evidence>